<gene>
    <name evidence="1" type="ORF">METZ01_LOCUS509339</name>
</gene>
<dbReference type="Gene3D" id="1.10.260.50">
    <property type="match status" value="1"/>
</dbReference>
<name>A0A383EJP8_9ZZZZ</name>
<dbReference type="InterPro" id="IPR015422">
    <property type="entry name" value="PyrdxlP-dep_Trfase_small"/>
</dbReference>
<dbReference type="Gene3D" id="3.90.1150.10">
    <property type="entry name" value="Aspartate Aminotransferase, domain 1"/>
    <property type="match status" value="1"/>
</dbReference>
<accession>A0A383EJP8</accession>
<reference evidence="1" key="1">
    <citation type="submission" date="2018-05" db="EMBL/GenBank/DDBJ databases">
        <authorList>
            <person name="Lanie J.A."/>
            <person name="Ng W.-L."/>
            <person name="Kazmierczak K.M."/>
            <person name="Andrzejewski T.M."/>
            <person name="Davidsen T.M."/>
            <person name="Wayne K.J."/>
            <person name="Tettelin H."/>
            <person name="Glass J.I."/>
            <person name="Rusch D."/>
            <person name="Podicherti R."/>
            <person name="Tsui H.-C.T."/>
            <person name="Winkler M.E."/>
        </authorList>
    </citation>
    <scope>NUCLEOTIDE SEQUENCE</scope>
</reference>
<dbReference type="EMBL" id="UINC01226130">
    <property type="protein sequence ID" value="SVE56485.1"/>
    <property type="molecule type" value="Genomic_DNA"/>
</dbReference>
<proteinExistence type="predicted"/>
<sequence length="72" mass="8083">MPYSNIPHFGLKSKEAEGNHKRLESNGLVRILSGSLMLYFDHNATTPLSSIAREAWMEAIEQYVGNPSSPHR</sequence>
<organism evidence="1">
    <name type="scientific">marine metagenome</name>
    <dbReference type="NCBI Taxonomy" id="408172"/>
    <lineage>
        <taxon>unclassified sequences</taxon>
        <taxon>metagenomes</taxon>
        <taxon>ecological metagenomes</taxon>
    </lineage>
</organism>
<protein>
    <submittedName>
        <fullName evidence="1">Uncharacterized protein</fullName>
    </submittedName>
</protein>
<dbReference type="AlphaFoldDB" id="A0A383EJP8"/>
<evidence type="ECO:0000313" key="1">
    <source>
        <dbReference type="EMBL" id="SVE56485.1"/>
    </source>
</evidence>
<feature type="non-terminal residue" evidence="1">
    <location>
        <position position="72"/>
    </location>
</feature>